<accession>A0A4Q7ZBG4</accession>
<dbReference type="InterPro" id="IPR059052">
    <property type="entry name" value="HH_YbhG-like"/>
</dbReference>
<proteinExistence type="predicted"/>
<dbReference type="SUPFAM" id="SSF111369">
    <property type="entry name" value="HlyD-like secretion proteins"/>
    <property type="match status" value="2"/>
</dbReference>
<keyword evidence="5" id="KW-1185">Reference proteome</keyword>
<keyword evidence="1" id="KW-0175">Coiled coil</keyword>
<dbReference type="PROSITE" id="PS51257">
    <property type="entry name" value="PROKAR_LIPOPROTEIN"/>
    <property type="match status" value="1"/>
</dbReference>
<comment type="caution">
    <text evidence="4">The sequence shown here is derived from an EMBL/GenBank/DDBJ whole genome shotgun (WGS) entry which is preliminary data.</text>
</comment>
<dbReference type="PANTHER" id="PTHR30438:SF2">
    <property type="entry name" value="MEMBRANE PROTEIN"/>
    <property type="match status" value="1"/>
</dbReference>
<dbReference type="Pfam" id="PF25881">
    <property type="entry name" value="HH_YBHG"/>
    <property type="match status" value="1"/>
</dbReference>
<evidence type="ECO:0000256" key="1">
    <source>
        <dbReference type="SAM" id="Coils"/>
    </source>
</evidence>
<feature type="coiled-coil region" evidence="1">
    <location>
        <begin position="70"/>
        <end position="175"/>
    </location>
</feature>
<dbReference type="Gene3D" id="1.10.287.470">
    <property type="entry name" value="Helix hairpin bin"/>
    <property type="match status" value="1"/>
</dbReference>
<feature type="domain" description="YbhG-like alpha-helical hairpin" evidence="3">
    <location>
        <begin position="69"/>
        <end position="190"/>
    </location>
</feature>
<evidence type="ECO:0000313" key="4">
    <source>
        <dbReference type="EMBL" id="RZU47169.1"/>
    </source>
</evidence>
<protein>
    <submittedName>
        <fullName evidence="4">HlyD family secretion protein</fullName>
    </submittedName>
</protein>
<dbReference type="GO" id="GO:0005886">
    <property type="term" value="C:plasma membrane"/>
    <property type="evidence" value="ECO:0007669"/>
    <property type="project" value="TreeGrafter"/>
</dbReference>
<feature type="chain" id="PRO_5020513265" evidence="2">
    <location>
        <begin position="20"/>
        <end position="319"/>
    </location>
</feature>
<evidence type="ECO:0000259" key="3">
    <source>
        <dbReference type="Pfam" id="PF25881"/>
    </source>
</evidence>
<sequence length="319" mass="34959">MNCRRLPLTLWMLSSALLAGCSRPAPDHLDGYVETEPVRLAAPVAGRLVELKADAGQTLNPGDIAYRLDTDNEQLSVAEAQARIRQAEAQARDLQSGKRPVELAVYEANVRAAEASLQATEVDLRRQREMNAQGYVSNSTLDVLKARRDAEAAQLEQMKAQLASARLAAREQTQAAAQAGVDVAKEQQAQRSWLLGQKMVLSPIAGRVEQVYFRPGEWVPAGSPVLSLLGPQAVKVRFYIPEPLLAKLPQGQKVKVRCDGCAQPLDATLTYVAREAEFTPPVIYNKDNRVRLVFMAEAKPLPEQAKNLRPGQPVEVVLP</sequence>
<dbReference type="AlphaFoldDB" id="A0A4Q7ZBG4"/>
<keyword evidence="2" id="KW-0732">Signal</keyword>
<dbReference type="Gene3D" id="2.40.30.170">
    <property type="match status" value="1"/>
</dbReference>
<evidence type="ECO:0000256" key="2">
    <source>
        <dbReference type="SAM" id="SignalP"/>
    </source>
</evidence>
<name>A0A4Q7ZBG4_9GAMM</name>
<organism evidence="4 5">
    <name type="scientific">Fluviicoccus keumensis</name>
    <dbReference type="NCBI Taxonomy" id="1435465"/>
    <lineage>
        <taxon>Bacteria</taxon>
        <taxon>Pseudomonadati</taxon>
        <taxon>Pseudomonadota</taxon>
        <taxon>Gammaproteobacteria</taxon>
        <taxon>Moraxellales</taxon>
        <taxon>Moraxellaceae</taxon>
        <taxon>Fluviicoccus</taxon>
    </lineage>
</organism>
<feature type="signal peptide" evidence="2">
    <location>
        <begin position="1"/>
        <end position="19"/>
    </location>
</feature>
<dbReference type="EMBL" id="SHKX01000011">
    <property type="protein sequence ID" value="RZU47169.1"/>
    <property type="molecule type" value="Genomic_DNA"/>
</dbReference>
<dbReference type="RefSeq" id="WP_165391377.1">
    <property type="nucleotide sequence ID" value="NZ_SHKX01000011.1"/>
</dbReference>
<dbReference type="Proteomes" id="UP000292423">
    <property type="component" value="Unassembled WGS sequence"/>
</dbReference>
<dbReference type="PANTHER" id="PTHR30438">
    <property type="entry name" value="36 KDA ANTIGEN-RELATED"/>
    <property type="match status" value="1"/>
</dbReference>
<evidence type="ECO:0000313" key="5">
    <source>
        <dbReference type="Proteomes" id="UP000292423"/>
    </source>
</evidence>
<dbReference type="Gene3D" id="2.40.50.100">
    <property type="match status" value="1"/>
</dbReference>
<gene>
    <name evidence="4" type="ORF">EV700_1563</name>
</gene>
<reference evidence="4 5" key="1">
    <citation type="submission" date="2019-02" db="EMBL/GenBank/DDBJ databases">
        <title>Genomic Encyclopedia of Type Strains, Phase IV (KMG-IV): sequencing the most valuable type-strain genomes for metagenomic binning, comparative biology and taxonomic classification.</title>
        <authorList>
            <person name="Goeker M."/>
        </authorList>
    </citation>
    <scope>NUCLEOTIDE SEQUENCE [LARGE SCALE GENOMIC DNA]</scope>
    <source>
        <strain evidence="4 5">DSM 105135</strain>
    </source>
</reference>